<reference evidence="1" key="2">
    <citation type="submission" date="2012-06" db="EMBL/GenBank/DDBJ databases">
        <authorList>
            <person name="Yu Y."/>
            <person name="Currie J."/>
            <person name="Lomeli R."/>
            <person name="Angelova A."/>
            <person name="Collura K."/>
            <person name="Wissotski M."/>
            <person name="Campos D."/>
            <person name="Kudrna D."/>
            <person name="Golser W."/>
            <person name="Ashely E."/>
            <person name="Descour A."/>
            <person name="Fernandes J."/>
            <person name="Soderlund C."/>
            <person name="Walbot V."/>
        </authorList>
    </citation>
    <scope>NUCLEOTIDE SEQUENCE</scope>
    <source>
        <strain evidence="1">B73</strain>
    </source>
</reference>
<dbReference type="AlphaFoldDB" id="B8A022"/>
<organism evidence="1">
    <name type="scientific">Zea mays</name>
    <name type="common">Maize</name>
    <dbReference type="NCBI Taxonomy" id="4577"/>
    <lineage>
        <taxon>Eukaryota</taxon>
        <taxon>Viridiplantae</taxon>
        <taxon>Streptophyta</taxon>
        <taxon>Embryophyta</taxon>
        <taxon>Tracheophyta</taxon>
        <taxon>Spermatophyta</taxon>
        <taxon>Magnoliopsida</taxon>
        <taxon>Liliopsida</taxon>
        <taxon>Poales</taxon>
        <taxon>Poaceae</taxon>
        <taxon>PACMAD clade</taxon>
        <taxon>Panicoideae</taxon>
        <taxon>Andropogonodae</taxon>
        <taxon>Andropogoneae</taxon>
        <taxon>Tripsacinae</taxon>
        <taxon>Zea</taxon>
    </lineage>
</organism>
<name>B8A022_MAIZE</name>
<sequence length="366" mass="40929">MFLYGATPTGGGHFPVQFLFLHNIQFRWINGRELTLLREQAAGLDNLPLRDVADLEPVVIGQLPVEYLEVLLQPLPVVALDDARHSLLMYPSQRHLCHGLPPRPGYLREHLRVEHGVAPPVPVLPSQRRVGGDVDAPVGAVRPQRPLLPRRVQLHLVHRGRDRGDGQDLVQVPGGEVADADRPGEAQPLALLHGAPHARHVQRHRVLLPVRELGRPAGRPEAHRPVDQVQVHVLHLQVLESFPQGRQHEVRVGLRTPQLGRDEELLPGPQEAAPQRLGHGVAERLLGAVQEGRVEVAEPHLDGRQHGVPDGLVHHGERRRAHAHHRHRLSVARPQGHLRHRRRRRPRGCHADAVKYGALQLEVRLV</sequence>
<accession>B8A022</accession>
<evidence type="ECO:0000313" key="1">
    <source>
        <dbReference type="EMBL" id="ACL53521.1"/>
    </source>
</evidence>
<protein>
    <submittedName>
        <fullName evidence="1">Uncharacterized protein</fullName>
    </submittedName>
</protein>
<proteinExistence type="evidence at transcript level"/>
<dbReference type="EMBL" id="BT054914">
    <property type="protein sequence ID" value="ACL53521.1"/>
    <property type="molecule type" value="mRNA"/>
</dbReference>
<reference evidence="1" key="1">
    <citation type="journal article" date="2009" name="PLoS Genet.">
        <title>Sequencing, mapping, and analysis of 27,455 maize full-length cDNAs.</title>
        <authorList>
            <person name="Soderlund C."/>
            <person name="Descour A."/>
            <person name="Kudrna D."/>
            <person name="Bomhoff M."/>
            <person name="Boyd L."/>
            <person name="Currie J."/>
            <person name="Angelova A."/>
            <person name="Collura K."/>
            <person name="Wissotski M."/>
            <person name="Ashley E."/>
            <person name="Morrow D."/>
            <person name="Fernandes J."/>
            <person name="Walbot V."/>
            <person name="Yu Y."/>
        </authorList>
    </citation>
    <scope>NUCLEOTIDE SEQUENCE</scope>
    <source>
        <strain evidence="1">B73</strain>
    </source>
</reference>